<accession>A0A0F0ID49</accession>
<proteinExistence type="predicted"/>
<dbReference type="Pfam" id="PF03807">
    <property type="entry name" value="F420_oxidored"/>
    <property type="match status" value="1"/>
</dbReference>
<comment type="caution">
    <text evidence="2">The sequence shown here is derived from an EMBL/GenBank/DDBJ whole genome shotgun (WGS) entry which is preliminary data.</text>
</comment>
<dbReference type="InterPro" id="IPR036291">
    <property type="entry name" value="NAD(P)-bd_dom_sf"/>
</dbReference>
<name>A0A0F0ID49_ASPPU</name>
<reference evidence="2 3" key="1">
    <citation type="submission" date="2015-02" db="EMBL/GenBank/DDBJ databases">
        <title>Draft genome sequence of Aspergillus parasiticus SU-1.</title>
        <authorList>
            <person name="Yu J."/>
            <person name="Fedorova N."/>
            <person name="Yin Y."/>
            <person name="Losada L."/>
            <person name="Zafar N."/>
            <person name="Taujale R."/>
            <person name="Ehrlich K.C."/>
            <person name="Bhatnagar D."/>
            <person name="Cleveland T.E."/>
            <person name="Bennett J.W."/>
            <person name="Nierman W.C."/>
        </authorList>
    </citation>
    <scope>NUCLEOTIDE SEQUENCE [LARGE SCALE GENOMIC DNA]</scope>
    <source>
        <strain evidence="3">ATCC 56775 / NRRL 5862 / SRRC 143 / SU-1</strain>
    </source>
</reference>
<dbReference type="OrthoDB" id="550646at2759"/>
<feature type="domain" description="Pyrroline-5-carboxylate reductase catalytic N-terminal" evidence="1">
    <location>
        <begin position="2"/>
        <end position="107"/>
    </location>
</feature>
<gene>
    <name evidence="2" type="ORF">P875_00022138</name>
</gene>
<dbReference type="STRING" id="1403190.A0A0F0ID49"/>
<dbReference type="Gene3D" id="3.40.50.720">
    <property type="entry name" value="NAD(P)-binding Rossmann-like Domain"/>
    <property type="match status" value="1"/>
</dbReference>
<evidence type="ECO:0000313" key="3">
    <source>
        <dbReference type="Proteomes" id="UP000033540"/>
    </source>
</evidence>
<sequence length="233" mass="26045">MKVGIVNAGNIGLRLGFAWIRLGHDVMLSKDTHPERLRARVRELALEKGIGEDEIARFQYGSITDAAKFGDVVILSAYFPRLAHILKELQNDGITLAGKLVIDTMNPLNVDANFNHYHDLKYMDRTSVTQEVQRAFPEAIVFKAFNSMPATLLEVEKWAPHRLPPIIFIGGNPSSIDTVRKLIKDTGLKPQFAGYDLKHSGLLERLGVLLHLLAENEYEGNLNVVFDVMEGKA</sequence>
<dbReference type="Proteomes" id="UP000033540">
    <property type="component" value="Unassembled WGS sequence"/>
</dbReference>
<dbReference type="SUPFAM" id="SSF51735">
    <property type="entry name" value="NAD(P)-binding Rossmann-fold domains"/>
    <property type="match status" value="1"/>
</dbReference>
<protein>
    <recommendedName>
        <fullName evidence="1">Pyrroline-5-carboxylate reductase catalytic N-terminal domain-containing protein</fullName>
    </recommendedName>
</protein>
<evidence type="ECO:0000259" key="1">
    <source>
        <dbReference type="Pfam" id="PF03807"/>
    </source>
</evidence>
<dbReference type="EMBL" id="JZEE01000340">
    <property type="protein sequence ID" value="KJK65724.1"/>
    <property type="molecule type" value="Genomic_DNA"/>
</dbReference>
<dbReference type="AlphaFoldDB" id="A0A0F0ID49"/>
<organism evidence="2 3">
    <name type="scientific">Aspergillus parasiticus (strain ATCC 56775 / NRRL 5862 / SRRC 143 / SU-1)</name>
    <dbReference type="NCBI Taxonomy" id="1403190"/>
    <lineage>
        <taxon>Eukaryota</taxon>
        <taxon>Fungi</taxon>
        <taxon>Dikarya</taxon>
        <taxon>Ascomycota</taxon>
        <taxon>Pezizomycotina</taxon>
        <taxon>Eurotiomycetes</taxon>
        <taxon>Eurotiomycetidae</taxon>
        <taxon>Eurotiales</taxon>
        <taxon>Aspergillaceae</taxon>
        <taxon>Aspergillus</taxon>
        <taxon>Aspergillus subgen. Circumdati</taxon>
    </lineage>
</organism>
<dbReference type="InterPro" id="IPR028939">
    <property type="entry name" value="P5C_Rdtase_cat_N"/>
</dbReference>
<evidence type="ECO:0000313" key="2">
    <source>
        <dbReference type="EMBL" id="KJK65724.1"/>
    </source>
</evidence>